<dbReference type="GO" id="GO:0003677">
    <property type="term" value="F:DNA binding"/>
    <property type="evidence" value="ECO:0007669"/>
    <property type="project" value="UniProtKB-KW"/>
</dbReference>
<dbReference type="Gene3D" id="1.10.10.10">
    <property type="entry name" value="Winged helix-like DNA-binding domain superfamily/Winged helix DNA-binding domain"/>
    <property type="match status" value="1"/>
</dbReference>
<dbReference type="InterPro" id="IPR011991">
    <property type="entry name" value="ArsR-like_HTH"/>
</dbReference>
<evidence type="ECO:0000256" key="2">
    <source>
        <dbReference type="ARBA" id="ARBA00023125"/>
    </source>
</evidence>
<accession>A0AAE4UXG2</accession>
<evidence type="ECO:0000256" key="1">
    <source>
        <dbReference type="ARBA" id="ARBA00023015"/>
    </source>
</evidence>
<dbReference type="InterPro" id="IPR036388">
    <property type="entry name" value="WH-like_DNA-bd_sf"/>
</dbReference>
<dbReference type="InterPro" id="IPR036390">
    <property type="entry name" value="WH_DNA-bd_sf"/>
</dbReference>
<dbReference type="EMBL" id="JAWLUP010000014">
    <property type="protein sequence ID" value="MDV7264716.1"/>
    <property type="molecule type" value="Genomic_DNA"/>
</dbReference>
<evidence type="ECO:0000313" key="6">
    <source>
        <dbReference type="Proteomes" id="UP001185863"/>
    </source>
</evidence>
<keyword evidence="2" id="KW-0238">DNA-binding</keyword>
<dbReference type="SUPFAM" id="SSF46785">
    <property type="entry name" value="Winged helix' DNA-binding domain"/>
    <property type="match status" value="1"/>
</dbReference>
<dbReference type="AlphaFoldDB" id="A0AAE4UXG2"/>
<evidence type="ECO:0000313" key="5">
    <source>
        <dbReference type="EMBL" id="MDV7264716.1"/>
    </source>
</evidence>
<proteinExistence type="predicted"/>
<sequence>MVTLDLLGRRGALAVLWSLREGPATFRVLQDLADGMAANTLNSRLQELREVGLVERSDDGYRLTDDGRGLLDAGRPLLEWAHDWALRLPAPPVD</sequence>
<dbReference type="Proteomes" id="UP001185863">
    <property type="component" value="Unassembled WGS sequence"/>
</dbReference>
<dbReference type="PROSITE" id="PS51118">
    <property type="entry name" value="HTH_HXLR"/>
    <property type="match status" value="1"/>
</dbReference>
<evidence type="ECO:0000256" key="3">
    <source>
        <dbReference type="ARBA" id="ARBA00023163"/>
    </source>
</evidence>
<comment type="caution">
    <text evidence="5">The sequence shown here is derived from an EMBL/GenBank/DDBJ whole genome shotgun (WGS) entry which is preliminary data.</text>
</comment>
<feature type="domain" description="HTH hxlR-type" evidence="4">
    <location>
        <begin position="1"/>
        <end position="89"/>
    </location>
</feature>
<dbReference type="InterPro" id="IPR002577">
    <property type="entry name" value="HTH_HxlR"/>
</dbReference>
<gene>
    <name evidence="5" type="ORF">R4315_09175</name>
</gene>
<dbReference type="Pfam" id="PF25213">
    <property type="entry name" value="HVO_A0261_N"/>
    <property type="match status" value="1"/>
</dbReference>
<organism evidence="5 6">
    <name type="scientific">Rhodococcus oxybenzonivorans</name>
    <dbReference type="NCBI Taxonomy" id="1990687"/>
    <lineage>
        <taxon>Bacteria</taxon>
        <taxon>Bacillati</taxon>
        <taxon>Actinomycetota</taxon>
        <taxon>Actinomycetes</taxon>
        <taxon>Mycobacteriales</taxon>
        <taxon>Nocardiaceae</taxon>
        <taxon>Rhodococcus</taxon>
    </lineage>
</organism>
<keyword evidence="3" id="KW-0804">Transcription</keyword>
<dbReference type="RefSeq" id="WP_317753825.1">
    <property type="nucleotide sequence ID" value="NZ_JAWLUP010000014.1"/>
</dbReference>
<dbReference type="CDD" id="cd00090">
    <property type="entry name" value="HTH_ARSR"/>
    <property type="match status" value="1"/>
</dbReference>
<reference evidence="5" key="1">
    <citation type="submission" date="2023-10" db="EMBL/GenBank/DDBJ databases">
        <title>Development of a sustainable strategy for remediation of hydrocarbon-contaminated territories based on the waste exchange concept.</title>
        <authorList>
            <person name="Krivoruchko A."/>
        </authorList>
    </citation>
    <scope>NUCLEOTIDE SEQUENCE</scope>
    <source>
        <strain evidence="5">IEGM 68</strain>
    </source>
</reference>
<name>A0AAE4UXG2_9NOCA</name>
<keyword evidence="1" id="KW-0805">Transcription regulation</keyword>
<evidence type="ECO:0000259" key="4">
    <source>
        <dbReference type="PROSITE" id="PS51118"/>
    </source>
</evidence>
<dbReference type="PANTHER" id="PTHR33204">
    <property type="entry name" value="TRANSCRIPTIONAL REGULATOR, MARR FAMILY"/>
    <property type="match status" value="1"/>
</dbReference>
<dbReference type="InterPro" id="IPR057527">
    <property type="entry name" value="HVO_A0261-like_N"/>
</dbReference>
<protein>
    <submittedName>
        <fullName evidence="5">Helix-turn-helix domain-containing protein</fullName>
    </submittedName>
</protein>
<dbReference type="PANTHER" id="PTHR33204:SF37">
    <property type="entry name" value="HTH-TYPE TRANSCRIPTIONAL REGULATOR YODB"/>
    <property type="match status" value="1"/>
</dbReference>